<dbReference type="SUPFAM" id="SSF46689">
    <property type="entry name" value="Homeodomain-like"/>
    <property type="match status" value="1"/>
</dbReference>
<protein>
    <submittedName>
        <fullName evidence="6">Transcriptional regulator, AcrR family</fullName>
    </submittedName>
</protein>
<dbReference type="GO" id="GO:0003700">
    <property type="term" value="F:DNA-binding transcription factor activity"/>
    <property type="evidence" value="ECO:0007669"/>
    <property type="project" value="TreeGrafter"/>
</dbReference>
<dbReference type="PROSITE" id="PS50977">
    <property type="entry name" value="HTH_TETR_2"/>
    <property type="match status" value="1"/>
</dbReference>
<reference evidence="6" key="1">
    <citation type="submission" date="2020-02" db="EMBL/GenBank/DDBJ databases">
        <authorList>
            <person name="Meier V. D."/>
        </authorList>
    </citation>
    <scope>NUCLEOTIDE SEQUENCE</scope>
    <source>
        <strain evidence="6">AVDCRST_MAG22</strain>
    </source>
</reference>
<evidence type="ECO:0000259" key="5">
    <source>
        <dbReference type="PROSITE" id="PS50977"/>
    </source>
</evidence>
<proteinExistence type="predicted"/>
<dbReference type="InterPro" id="IPR036271">
    <property type="entry name" value="Tet_transcr_reg_TetR-rel_C_sf"/>
</dbReference>
<dbReference type="InterPro" id="IPR050109">
    <property type="entry name" value="HTH-type_TetR-like_transc_reg"/>
</dbReference>
<evidence type="ECO:0000313" key="6">
    <source>
        <dbReference type="EMBL" id="CAA9394339.1"/>
    </source>
</evidence>
<feature type="domain" description="HTH tetR-type" evidence="5">
    <location>
        <begin position="8"/>
        <end position="68"/>
    </location>
</feature>
<accession>A0A6J4NUQ6</accession>
<keyword evidence="3" id="KW-0804">Transcription</keyword>
<evidence type="ECO:0000256" key="4">
    <source>
        <dbReference type="PROSITE-ProRule" id="PRU00335"/>
    </source>
</evidence>
<keyword evidence="1" id="KW-0805">Transcription regulation</keyword>
<name>A0A6J4NUQ6_9ACTN</name>
<evidence type="ECO:0000256" key="1">
    <source>
        <dbReference type="ARBA" id="ARBA00023015"/>
    </source>
</evidence>
<dbReference type="Pfam" id="PF13305">
    <property type="entry name" value="TetR_C_33"/>
    <property type="match status" value="1"/>
</dbReference>
<feature type="DNA-binding region" description="H-T-H motif" evidence="4">
    <location>
        <begin position="31"/>
        <end position="50"/>
    </location>
</feature>
<dbReference type="Pfam" id="PF00440">
    <property type="entry name" value="TetR_N"/>
    <property type="match status" value="1"/>
</dbReference>
<dbReference type="AlphaFoldDB" id="A0A6J4NUQ6"/>
<dbReference type="InterPro" id="IPR009057">
    <property type="entry name" value="Homeodomain-like_sf"/>
</dbReference>
<dbReference type="GO" id="GO:0000976">
    <property type="term" value="F:transcription cis-regulatory region binding"/>
    <property type="evidence" value="ECO:0007669"/>
    <property type="project" value="TreeGrafter"/>
</dbReference>
<organism evidence="6">
    <name type="scientific">uncultured Rubrobacteraceae bacterium</name>
    <dbReference type="NCBI Taxonomy" id="349277"/>
    <lineage>
        <taxon>Bacteria</taxon>
        <taxon>Bacillati</taxon>
        <taxon>Actinomycetota</taxon>
        <taxon>Rubrobacteria</taxon>
        <taxon>Rubrobacterales</taxon>
        <taxon>Rubrobacteraceae</taxon>
        <taxon>environmental samples</taxon>
    </lineage>
</organism>
<dbReference type="PANTHER" id="PTHR30055">
    <property type="entry name" value="HTH-TYPE TRANSCRIPTIONAL REGULATOR RUTR"/>
    <property type="match status" value="1"/>
</dbReference>
<keyword evidence="2 4" id="KW-0238">DNA-binding</keyword>
<dbReference type="PRINTS" id="PR00455">
    <property type="entry name" value="HTHTETR"/>
</dbReference>
<sequence length="199" mass="21052">MRSERVGEGTRLALLRAAAGLLEEGGMKAVTLRAVGRAAGVSRQAPYRHFADKEDLLSAVAAGYFGGLGEEMASAAEEAGGDPFARLGAMVEAYVRFALRNPNRYRLMLGPEIKSSPQPEVHRAARAVHAGFVGTVAECQRAGQLPAGDTVDLAALMAATSHGAVDQTLSGHVEEKKGQGDPLALVRLLLSHLRTDRRI</sequence>
<dbReference type="Gene3D" id="1.10.357.10">
    <property type="entry name" value="Tetracycline Repressor, domain 2"/>
    <property type="match status" value="1"/>
</dbReference>
<dbReference type="InterPro" id="IPR001647">
    <property type="entry name" value="HTH_TetR"/>
</dbReference>
<dbReference type="PANTHER" id="PTHR30055:SF220">
    <property type="entry name" value="TETR-FAMILY REGULATORY PROTEIN"/>
    <property type="match status" value="1"/>
</dbReference>
<evidence type="ECO:0000256" key="2">
    <source>
        <dbReference type="ARBA" id="ARBA00023125"/>
    </source>
</evidence>
<gene>
    <name evidence="6" type="ORF">AVDCRST_MAG22-821</name>
</gene>
<evidence type="ECO:0000256" key="3">
    <source>
        <dbReference type="ARBA" id="ARBA00023163"/>
    </source>
</evidence>
<dbReference type="SUPFAM" id="SSF48498">
    <property type="entry name" value="Tetracyclin repressor-like, C-terminal domain"/>
    <property type="match status" value="1"/>
</dbReference>
<dbReference type="InterPro" id="IPR025996">
    <property type="entry name" value="MT1864/Rv1816-like_C"/>
</dbReference>
<dbReference type="EMBL" id="CADCUV010000036">
    <property type="protein sequence ID" value="CAA9394339.1"/>
    <property type="molecule type" value="Genomic_DNA"/>
</dbReference>